<evidence type="ECO:0000313" key="2">
    <source>
        <dbReference type="EMBL" id="MFG6412577.1"/>
    </source>
</evidence>
<feature type="domain" description="HDOD" evidence="1">
    <location>
        <begin position="93"/>
        <end position="285"/>
    </location>
</feature>
<dbReference type="InterPro" id="IPR052340">
    <property type="entry name" value="RNase_Y/CdgJ"/>
</dbReference>
<dbReference type="PROSITE" id="PS51833">
    <property type="entry name" value="HDOD"/>
    <property type="match status" value="1"/>
</dbReference>
<protein>
    <submittedName>
        <fullName evidence="2">HDOD domain-containing protein</fullName>
    </submittedName>
</protein>
<dbReference type="SUPFAM" id="SSF109604">
    <property type="entry name" value="HD-domain/PDEase-like"/>
    <property type="match status" value="1"/>
</dbReference>
<accession>A0ABW7EHD0</accession>
<evidence type="ECO:0000259" key="1">
    <source>
        <dbReference type="PROSITE" id="PS51833"/>
    </source>
</evidence>
<dbReference type="EMBL" id="JBIGHY010000001">
    <property type="protein sequence ID" value="MFG6412577.1"/>
    <property type="molecule type" value="Genomic_DNA"/>
</dbReference>
<name>A0ABW7EHD0_9BURK</name>
<dbReference type="PANTHER" id="PTHR33525">
    <property type="match status" value="1"/>
</dbReference>
<reference evidence="2 3" key="1">
    <citation type="submission" date="2024-09" db="EMBL/GenBank/DDBJ databases">
        <title>Novel species of the genus Pelomonas and Roseateles isolated from streams.</title>
        <authorList>
            <person name="Lu H."/>
        </authorList>
    </citation>
    <scope>NUCLEOTIDE SEQUENCE [LARGE SCALE GENOMIC DNA]</scope>
    <source>
        <strain evidence="2 3">DC23W</strain>
    </source>
</reference>
<sequence length="371" mass="39212">MGMVLWGLGLLLLLGIAGAWLLRGGTARGAQPPQRPAATPGSQRGRLAAIAAAPAEPPAAATDQPAPAALPLHAAELLDPLLTAPLMDALRQLPRPPRALHQLMSPTFLQTATSAELAHLVMSEPAVAARIIATANSPLYGLQQPVTSIGQATTFLGLASVRLMCQQHLLAACFAPRDEAQRREFDVLWRASGIAGELCLQLAPRLHVPEPGTLATLLVLSFLGRQSAAALLPDAGVLGTMNAHERALHEQCELGLAAHELGHLLMRAWELPLELVDEARTLSALCFDPQRAVAPEREAALALGAFCALLGERLARGQLATGLDQLAQDDSPDMAALRRRLARPPLDALAAELQAPATLRVLGRMMGRPLD</sequence>
<dbReference type="Proteomes" id="UP001606300">
    <property type="component" value="Unassembled WGS sequence"/>
</dbReference>
<dbReference type="PANTHER" id="PTHR33525:SF4">
    <property type="entry name" value="CYCLIC DI-GMP PHOSPHODIESTERASE CDGJ"/>
    <property type="match status" value="1"/>
</dbReference>
<dbReference type="Gene3D" id="1.10.3210.10">
    <property type="entry name" value="Hypothetical protein af1432"/>
    <property type="match status" value="1"/>
</dbReference>
<keyword evidence="3" id="KW-1185">Reference proteome</keyword>
<comment type="caution">
    <text evidence="2">The sequence shown here is derived from an EMBL/GenBank/DDBJ whole genome shotgun (WGS) entry which is preliminary data.</text>
</comment>
<evidence type="ECO:0000313" key="3">
    <source>
        <dbReference type="Proteomes" id="UP001606300"/>
    </source>
</evidence>
<organism evidence="2 3">
    <name type="scientific">Pelomonas dachongensis</name>
    <dbReference type="NCBI Taxonomy" id="3299029"/>
    <lineage>
        <taxon>Bacteria</taxon>
        <taxon>Pseudomonadati</taxon>
        <taxon>Pseudomonadota</taxon>
        <taxon>Betaproteobacteria</taxon>
        <taxon>Burkholderiales</taxon>
        <taxon>Sphaerotilaceae</taxon>
        <taxon>Roseateles</taxon>
    </lineage>
</organism>
<dbReference type="Pfam" id="PF08668">
    <property type="entry name" value="HDOD"/>
    <property type="match status" value="1"/>
</dbReference>
<dbReference type="RefSeq" id="WP_394468682.1">
    <property type="nucleotide sequence ID" value="NZ_JBIGHY010000001.1"/>
</dbReference>
<proteinExistence type="predicted"/>
<dbReference type="InterPro" id="IPR013976">
    <property type="entry name" value="HDOD"/>
</dbReference>
<gene>
    <name evidence="2" type="ORF">ACG02S_01555</name>
</gene>